<organism evidence="2 3">
    <name type="scientific">Pseudoalteromonas holothuriae</name>
    <dbReference type="NCBI Taxonomy" id="2963714"/>
    <lineage>
        <taxon>Bacteria</taxon>
        <taxon>Pseudomonadati</taxon>
        <taxon>Pseudomonadota</taxon>
        <taxon>Gammaproteobacteria</taxon>
        <taxon>Alteromonadales</taxon>
        <taxon>Pseudoalteromonadaceae</taxon>
        <taxon>Pseudoalteromonas</taxon>
    </lineage>
</organism>
<keyword evidence="1" id="KW-0812">Transmembrane</keyword>
<reference evidence="2 3" key="1">
    <citation type="submission" date="2022-07" db="EMBL/GenBank/DDBJ databases">
        <authorList>
            <person name="Criscuolo A."/>
        </authorList>
    </citation>
    <scope>NUCLEOTIDE SEQUENCE [LARGE SCALE GENOMIC DNA]</scope>
    <source>
        <strain evidence="3">CIP 111951</strain>
    </source>
</reference>
<feature type="transmembrane region" description="Helical" evidence="1">
    <location>
        <begin position="157"/>
        <end position="178"/>
    </location>
</feature>
<sequence>MTQMELNDLVYQLGWFVKGYEFLIVLWFLVTELPTSRWSLFYARGRALSSLQLHEMHSCFMTSLCLLFFHLLGSELEQLLIGPLMSKLDDKMKLFYLAGMIHSFAFIVTLFYLHRIKSCLFSRTARINLYCSFTFMTLKMLQLVARGYFDYHAFKSLYFYVGWTFNFVSIAAISIYPIRQTLIYFKKSKQI</sequence>
<dbReference type="EMBL" id="CAMAPD010000002">
    <property type="protein sequence ID" value="CAH9052090.1"/>
    <property type="molecule type" value="Genomic_DNA"/>
</dbReference>
<feature type="transmembrane region" description="Helical" evidence="1">
    <location>
        <begin position="125"/>
        <end position="145"/>
    </location>
</feature>
<evidence type="ECO:0000313" key="3">
    <source>
        <dbReference type="Proteomes" id="UP001152485"/>
    </source>
</evidence>
<keyword evidence="1" id="KW-1133">Transmembrane helix</keyword>
<evidence type="ECO:0000313" key="2">
    <source>
        <dbReference type="EMBL" id="CAH9052090.1"/>
    </source>
</evidence>
<feature type="transmembrane region" description="Helical" evidence="1">
    <location>
        <begin position="94"/>
        <end position="113"/>
    </location>
</feature>
<comment type="caution">
    <text evidence="2">The sequence shown here is derived from an EMBL/GenBank/DDBJ whole genome shotgun (WGS) entry which is preliminary data.</text>
</comment>
<name>A0ABN8UGW1_9GAMM</name>
<dbReference type="Proteomes" id="UP001152485">
    <property type="component" value="Unassembled WGS sequence"/>
</dbReference>
<protein>
    <submittedName>
        <fullName evidence="2">Uncharacterized protein</fullName>
    </submittedName>
</protein>
<feature type="transmembrane region" description="Helical" evidence="1">
    <location>
        <begin position="12"/>
        <end position="30"/>
    </location>
</feature>
<gene>
    <name evidence="2" type="ORF">PSECIP111951_00546</name>
</gene>
<accession>A0ABN8UGW1</accession>
<proteinExistence type="predicted"/>
<keyword evidence="1" id="KW-0472">Membrane</keyword>
<evidence type="ECO:0000256" key="1">
    <source>
        <dbReference type="SAM" id="Phobius"/>
    </source>
</evidence>